<name>A0A6J4V121_9BACT</name>
<organism evidence="2">
    <name type="scientific">uncultured Thermomicrobiales bacterium</name>
    <dbReference type="NCBI Taxonomy" id="1645740"/>
    <lineage>
        <taxon>Bacteria</taxon>
        <taxon>Pseudomonadati</taxon>
        <taxon>Thermomicrobiota</taxon>
        <taxon>Thermomicrobia</taxon>
        <taxon>Thermomicrobiales</taxon>
        <taxon>environmental samples</taxon>
    </lineage>
</organism>
<proteinExistence type="predicted"/>
<accession>A0A6J4V121</accession>
<reference evidence="2" key="1">
    <citation type="submission" date="2020-02" db="EMBL/GenBank/DDBJ databases">
        <authorList>
            <person name="Meier V. D."/>
        </authorList>
    </citation>
    <scope>NUCLEOTIDE SEQUENCE</scope>
    <source>
        <strain evidence="2">AVDCRST_MAG59</strain>
    </source>
</reference>
<dbReference type="EMBL" id="CADCWF010000166">
    <property type="protein sequence ID" value="CAA9561851.1"/>
    <property type="molecule type" value="Genomic_DNA"/>
</dbReference>
<feature type="region of interest" description="Disordered" evidence="1">
    <location>
        <begin position="76"/>
        <end position="103"/>
    </location>
</feature>
<sequence length="103" mass="11026">MDASEMRELLEGYLAELDWANGATKDDIMGKLANRDDALRTMVNEYLAEGSYPDPAAVLTVLPAQAWQDAQGDTWRGPEGLLAEDADSHYRESAAGRGAPGGG</sequence>
<protein>
    <submittedName>
        <fullName evidence="2">Uncharacterized protein</fullName>
    </submittedName>
</protein>
<evidence type="ECO:0000256" key="1">
    <source>
        <dbReference type="SAM" id="MobiDB-lite"/>
    </source>
</evidence>
<gene>
    <name evidence="2" type="ORF">AVDCRST_MAG59-2656</name>
</gene>
<dbReference type="AlphaFoldDB" id="A0A6J4V121"/>
<evidence type="ECO:0000313" key="2">
    <source>
        <dbReference type="EMBL" id="CAA9561851.1"/>
    </source>
</evidence>